<feature type="non-terminal residue" evidence="3">
    <location>
        <position position="1"/>
    </location>
</feature>
<evidence type="ECO:0000313" key="3">
    <source>
        <dbReference type="EMBL" id="KIO31604.1"/>
    </source>
</evidence>
<feature type="compositionally biased region" description="Basic and acidic residues" evidence="1">
    <location>
        <begin position="79"/>
        <end position="88"/>
    </location>
</feature>
<dbReference type="EMBL" id="KN822961">
    <property type="protein sequence ID" value="KIO31604.1"/>
    <property type="molecule type" value="Genomic_DNA"/>
</dbReference>
<proteinExistence type="predicted"/>
<keyword evidence="4" id="KW-1185">Reference proteome</keyword>
<dbReference type="OrthoDB" id="10615970at2759"/>
<dbReference type="Pfam" id="PF00755">
    <property type="entry name" value="Carn_acyltransf"/>
    <property type="match status" value="1"/>
</dbReference>
<protein>
    <recommendedName>
        <fullName evidence="2">Choline/carnitine acyltransferase domain-containing protein</fullName>
    </recommendedName>
</protein>
<sequence>AGILGEHSPCDALILSIIVDYSIAEHVDTAQFGEHTNLEPGLTKAWDELEWVVDEKVKAEIPRTGRCEEVDCGPPGAEAEERKQNDRL</sequence>
<feature type="domain" description="Choline/carnitine acyltransferase" evidence="2">
    <location>
        <begin position="1"/>
        <end position="62"/>
    </location>
</feature>
<dbReference type="AlphaFoldDB" id="A0A0C3QTL7"/>
<evidence type="ECO:0000313" key="4">
    <source>
        <dbReference type="Proteomes" id="UP000054248"/>
    </source>
</evidence>
<accession>A0A0C3QTL7</accession>
<evidence type="ECO:0000259" key="2">
    <source>
        <dbReference type="Pfam" id="PF00755"/>
    </source>
</evidence>
<organism evidence="3 4">
    <name type="scientific">Tulasnella calospora MUT 4182</name>
    <dbReference type="NCBI Taxonomy" id="1051891"/>
    <lineage>
        <taxon>Eukaryota</taxon>
        <taxon>Fungi</taxon>
        <taxon>Dikarya</taxon>
        <taxon>Basidiomycota</taxon>
        <taxon>Agaricomycotina</taxon>
        <taxon>Agaricomycetes</taxon>
        <taxon>Cantharellales</taxon>
        <taxon>Tulasnellaceae</taxon>
        <taxon>Tulasnella</taxon>
    </lineage>
</organism>
<dbReference type="Proteomes" id="UP000054248">
    <property type="component" value="Unassembled WGS sequence"/>
</dbReference>
<dbReference type="InterPro" id="IPR042231">
    <property type="entry name" value="Cho/carn_acyl_trans_2"/>
</dbReference>
<dbReference type="SUPFAM" id="SSF52777">
    <property type="entry name" value="CoA-dependent acyltransferases"/>
    <property type="match status" value="1"/>
</dbReference>
<dbReference type="InterPro" id="IPR039551">
    <property type="entry name" value="Cho/carn_acyl_trans"/>
</dbReference>
<evidence type="ECO:0000256" key="1">
    <source>
        <dbReference type="SAM" id="MobiDB-lite"/>
    </source>
</evidence>
<feature type="region of interest" description="Disordered" evidence="1">
    <location>
        <begin position="68"/>
        <end position="88"/>
    </location>
</feature>
<dbReference type="HOGENOM" id="CLU_2475154_0_0_1"/>
<dbReference type="Gene3D" id="3.30.559.70">
    <property type="entry name" value="Choline/Carnitine o-acyltransferase, domain 2"/>
    <property type="match status" value="1"/>
</dbReference>
<reference evidence="3 4" key="1">
    <citation type="submission" date="2014-04" db="EMBL/GenBank/DDBJ databases">
        <authorList>
            <consortium name="DOE Joint Genome Institute"/>
            <person name="Kuo A."/>
            <person name="Girlanda M."/>
            <person name="Perotto S."/>
            <person name="Kohler A."/>
            <person name="Nagy L.G."/>
            <person name="Floudas D."/>
            <person name="Copeland A."/>
            <person name="Barry K.W."/>
            <person name="Cichocki N."/>
            <person name="Veneault-Fourrey C."/>
            <person name="LaButti K."/>
            <person name="Lindquist E.A."/>
            <person name="Lipzen A."/>
            <person name="Lundell T."/>
            <person name="Morin E."/>
            <person name="Murat C."/>
            <person name="Sun H."/>
            <person name="Tunlid A."/>
            <person name="Henrissat B."/>
            <person name="Grigoriev I.V."/>
            <person name="Hibbett D.S."/>
            <person name="Martin F."/>
            <person name="Nordberg H.P."/>
            <person name="Cantor M.N."/>
            <person name="Hua S.X."/>
        </authorList>
    </citation>
    <scope>NUCLEOTIDE SEQUENCE [LARGE SCALE GENOMIC DNA]</scope>
    <source>
        <strain evidence="3 4">MUT 4182</strain>
    </source>
</reference>
<name>A0A0C3QTL7_9AGAM</name>
<gene>
    <name evidence="3" type="ORF">M407DRAFT_241711</name>
</gene>
<reference evidence="4" key="2">
    <citation type="submission" date="2015-01" db="EMBL/GenBank/DDBJ databases">
        <title>Evolutionary Origins and Diversification of the Mycorrhizal Mutualists.</title>
        <authorList>
            <consortium name="DOE Joint Genome Institute"/>
            <consortium name="Mycorrhizal Genomics Consortium"/>
            <person name="Kohler A."/>
            <person name="Kuo A."/>
            <person name="Nagy L.G."/>
            <person name="Floudas D."/>
            <person name="Copeland A."/>
            <person name="Barry K.W."/>
            <person name="Cichocki N."/>
            <person name="Veneault-Fourrey C."/>
            <person name="LaButti K."/>
            <person name="Lindquist E.A."/>
            <person name="Lipzen A."/>
            <person name="Lundell T."/>
            <person name="Morin E."/>
            <person name="Murat C."/>
            <person name="Riley R."/>
            <person name="Ohm R."/>
            <person name="Sun H."/>
            <person name="Tunlid A."/>
            <person name="Henrissat B."/>
            <person name="Grigoriev I.V."/>
            <person name="Hibbett D.S."/>
            <person name="Martin F."/>
        </authorList>
    </citation>
    <scope>NUCLEOTIDE SEQUENCE [LARGE SCALE GENOMIC DNA]</scope>
    <source>
        <strain evidence="4">MUT 4182</strain>
    </source>
</reference>